<keyword evidence="3" id="KW-1185">Reference proteome</keyword>
<dbReference type="AlphaFoldDB" id="A0AAV8ZQZ3"/>
<evidence type="ECO:0000259" key="1">
    <source>
        <dbReference type="Pfam" id="PF25273"/>
    </source>
</evidence>
<dbReference type="Pfam" id="PF25273">
    <property type="entry name" value="DUF7869"/>
    <property type="match status" value="1"/>
</dbReference>
<evidence type="ECO:0000313" key="2">
    <source>
        <dbReference type="EMBL" id="KAJ8967757.1"/>
    </source>
</evidence>
<accession>A0AAV8ZQZ3</accession>
<dbReference type="PANTHER" id="PTHR34415:SF1">
    <property type="entry name" value="INTEGRASE CATALYTIC DOMAIN-CONTAINING PROTEIN"/>
    <property type="match status" value="1"/>
</dbReference>
<protein>
    <recommendedName>
        <fullName evidence="1">DUF7869 domain-containing protein</fullName>
    </recommendedName>
</protein>
<reference evidence="2" key="1">
    <citation type="journal article" date="2023" name="Insect Mol. Biol.">
        <title>Genome sequencing provides insights into the evolution of gene families encoding plant cell wall-degrading enzymes in longhorned beetles.</title>
        <authorList>
            <person name="Shin N.R."/>
            <person name="Okamura Y."/>
            <person name="Kirsch R."/>
            <person name="Pauchet Y."/>
        </authorList>
    </citation>
    <scope>NUCLEOTIDE SEQUENCE</scope>
    <source>
        <strain evidence="2">RBIC_L_NR</strain>
    </source>
</reference>
<organism evidence="2 3">
    <name type="scientific">Rhamnusium bicolor</name>
    <dbReference type="NCBI Taxonomy" id="1586634"/>
    <lineage>
        <taxon>Eukaryota</taxon>
        <taxon>Metazoa</taxon>
        <taxon>Ecdysozoa</taxon>
        <taxon>Arthropoda</taxon>
        <taxon>Hexapoda</taxon>
        <taxon>Insecta</taxon>
        <taxon>Pterygota</taxon>
        <taxon>Neoptera</taxon>
        <taxon>Endopterygota</taxon>
        <taxon>Coleoptera</taxon>
        <taxon>Polyphaga</taxon>
        <taxon>Cucujiformia</taxon>
        <taxon>Chrysomeloidea</taxon>
        <taxon>Cerambycidae</taxon>
        <taxon>Lepturinae</taxon>
        <taxon>Rhagiini</taxon>
        <taxon>Rhamnusium</taxon>
    </lineage>
</organism>
<feature type="domain" description="DUF7869" evidence="1">
    <location>
        <begin position="26"/>
        <end position="162"/>
    </location>
</feature>
<dbReference type="EMBL" id="JANEYF010000831">
    <property type="protein sequence ID" value="KAJ8967757.1"/>
    <property type="molecule type" value="Genomic_DNA"/>
</dbReference>
<dbReference type="Proteomes" id="UP001162156">
    <property type="component" value="Unassembled WGS sequence"/>
</dbReference>
<sequence length="185" mass="21754">MYLTIYHENFRVTHRTIQTHEGTSGRGSNEIASCVLKLFLGDVTEKKKLTLWSDNCCGQNKNRMIILLWIYRVVKGIFDSVEHKFLVSGHYFLSCDRDFAQIEKRKKVCKCMAPKDLVKMIANVRNVQPFVLTMMQKENFLDFKEASNVYLNTQKLNISKPQWIIIDQKYPGKVRIREILNKMEE</sequence>
<name>A0AAV8ZQZ3_9CUCU</name>
<evidence type="ECO:0000313" key="3">
    <source>
        <dbReference type="Proteomes" id="UP001162156"/>
    </source>
</evidence>
<dbReference type="InterPro" id="IPR057191">
    <property type="entry name" value="DUF7869"/>
</dbReference>
<proteinExistence type="predicted"/>
<dbReference type="PANTHER" id="PTHR34415">
    <property type="entry name" value="INTEGRASE CATALYTIC DOMAIN-CONTAINING PROTEIN"/>
    <property type="match status" value="1"/>
</dbReference>
<comment type="caution">
    <text evidence="2">The sequence shown here is derived from an EMBL/GenBank/DDBJ whole genome shotgun (WGS) entry which is preliminary data.</text>
</comment>
<gene>
    <name evidence="2" type="ORF">NQ314_002639</name>
</gene>